<dbReference type="KEGG" id="tun:J9260_13090"/>
<dbReference type="SUPFAM" id="SSF75169">
    <property type="entry name" value="DsrEFH-like"/>
    <property type="match status" value="1"/>
</dbReference>
<dbReference type="InterPro" id="IPR027396">
    <property type="entry name" value="DsrEFH-like"/>
</dbReference>
<protein>
    <submittedName>
        <fullName evidence="2">DsrE family protein</fullName>
    </submittedName>
</protein>
<feature type="chain" id="PRO_5037330922" evidence="1">
    <location>
        <begin position="27"/>
        <end position="160"/>
    </location>
</feature>
<name>A0A975F901_9GAMM</name>
<dbReference type="RefSeq" id="WP_210218175.1">
    <property type="nucleotide sequence ID" value="NZ_CP072793.1"/>
</dbReference>
<proteinExistence type="predicted"/>
<dbReference type="AlphaFoldDB" id="A0A975F901"/>
<dbReference type="PANTHER" id="PTHR37691:SF1">
    <property type="entry name" value="BLR3518 PROTEIN"/>
    <property type="match status" value="1"/>
</dbReference>
<keyword evidence="1" id="KW-0732">Signal</keyword>
<organism evidence="2 3">
    <name type="scientific">Thiothrix unzii</name>
    <dbReference type="NCBI Taxonomy" id="111769"/>
    <lineage>
        <taxon>Bacteria</taxon>
        <taxon>Pseudomonadati</taxon>
        <taxon>Pseudomonadota</taxon>
        <taxon>Gammaproteobacteria</taxon>
        <taxon>Thiotrichales</taxon>
        <taxon>Thiotrichaceae</taxon>
        <taxon>Thiothrix</taxon>
    </lineage>
</organism>
<gene>
    <name evidence="2" type="ORF">J9260_13090</name>
</gene>
<dbReference type="Gene3D" id="3.40.1260.10">
    <property type="entry name" value="DsrEFH-like"/>
    <property type="match status" value="1"/>
</dbReference>
<feature type="signal peptide" evidence="1">
    <location>
        <begin position="1"/>
        <end position="26"/>
    </location>
</feature>
<dbReference type="EMBL" id="CP072793">
    <property type="protein sequence ID" value="QTR52635.1"/>
    <property type="molecule type" value="Genomic_DNA"/>
</dbReference>
<reference evidence="2" key="1">
    <citation type="submission" date="2021-04" db="EMBL/GenBank/DDBJ databases">
        <title>Genomics, taxonomy and metabolism of representatives of sulfur bacteria of the genus Thiothrix: Thiothrix fructosivorans QT, Thiothrix unzii A1T and three new species, Thiothrix subterranea sp. nov., Thiothrix litoralis sp. nov. and 'Candidatus Thiothrix anitrata' sp. nov.</title>
        <authorList>
            <person name="Ravin N.V."/>
            <person name="Smolyakov D."/>
            <person name="Rudenko T.S."/>
            <person name="Mardanov A.V."/>
            <person name="Beletsky A.V."/>
            <person name="Markov N.D."/>
            <person name="Fomenkov A.I."/>
            <person name="Roberts R.J."/>
            <person name="Karnachuk O.V."/>
            <person name="Novikov A."/>
            <person name="Grabovich M.Y."/>
        </authorList>
    </citation>
    <scope>NUCLEOTIDE SEQUENCE</scope>
    <source>
        <strain evidence="2">A1</strain>
    </source>
</reference>
<dbReference type="PANTHER" id="PTHR37691">
    <property type="entry name" value="BLR3518 PROTEIN"/>
    <property type="match status" value="1"/>
</dbReference>
<sequence length="160" mass="17698">MKLRNFLSANILAVSVMCVCLPLAYAETPAPAADSAKPAATEEQAHRLVIQVNQREEDIQDHILSNIVNLQKYYGMDNIEMEVVAYGPGIWLVTEKSAFIKRVESLMMQNVTFTACGNTLDTIEARDGKRPALLDGVEETAAGIARIIDRQEQGWSYLSP</sequence>
<dbReference type="Proteomes" id="UP000672009">
    <property type="component" value="Chromosome"/>
</dbReference>
<evidence type="ECO:0000313" key="3">
    <source>
        <dbReference type="Proteomes" id="UP000672009"/>
    </source>
</evidence>
<keyword evidence="3" id="KW-1185">Reference proteome</keyword>
<accession>A0A975F901</accession>
<evidence type="ECO:0000256" key="1">
    <source>
        <dbReference type="SAM" id="SignalP"/>
    </source>
</evidence>
<evidence type="ECO:0000313" key="2">
    <source>
        <dbReference type="EMBL" id="QTR52635.1"/>
    </source>
</evidence>